<dbReference type="EMBL" id="QLMG01000041">
    <property type="protein sequence ID" value="RAK12787.1"/>
    <property type="molecule type" value="Genomic_DNA"/>
</dbReference>
<dbReference type="GO" id="GO:0042910">
    <property type="term" value="F:xenobiotic transmembrane transporter activity"/>
    <property type="evidence" value="ECO:0007669"/>
    <property type="project" value="TreeGrafter"/>
</dbReference>
<gene>
    <name evidence="1" type="ORF">ATI53_104119</name>
</gene>
<evidence type="ECO:0000313" key="1">
    <source>
        <dbReference type="EMBL" id="RAK12787.1"/>
    </source>
</evidence>
<dbReference type="PANTHER" id="PTHR32063">
    <property type="match status" value="1"/>
</dbReference>
<dbReference type="GO" id="GO:0005886">
    <property type="term" value="C:plasma membrane"/>
    <property type="evidence" value="ECO:0007669"/>
    <property type="project" value="TreeGrafter"/>
</dbReference>
<dbReference type="InterPro" id="IPR001036">
    <property type="entry name" value="Acrflvin-R"/>
</dbReference>
<name>A0A327XXG1_9RHOB</name>
<comment type="caution">
    <text evidence="1">The sequence shown here is derived from an EMBL/GenBank/DDBJ whole genome shotgun (WGS) entry which is preliminary data.</text>
</comment>
<proteinExistence type="predicted"/>
<protein>
    <submittedName>
        <fullName evidence="1">Multidrug efflux pump</fullName>
    </submittedName>
</protein>
<dbReference type="RefSeq" id="WP_111550982.1">
    <property type="nucleotide sequence ID" value="NZ_LIQE01000039.1"/>
</dbReference>
<dbReference type="OrthoDB" id="9807350at2"/>
<dbReference type="Proteomes" id="UP000249165">
    <property type="component" value="Unassembled WGS sequence"/>
</dbReference>
<evidence type="ECO:0000313" key="2">
    <source>
        <dbReference type="Proteomes" id="UP000249165"/>
    </source>
</evidence>
<accession>A0A327XXG1</accession>
<sequence length="107" mass="11679">MLAALVGVLGARAAAWLFGQSCDVYFTVGVVTTITLAVRDAIFIFDFAESLRAQGRSVSDAAAESARLRLRPIPMTALSFILGVLPHATATGGRRRRPERHRHRCDR</sequence>
<dbReference type="Gene3D" id="1.20.1640.10">
    <property type="entry name" value="Multidrug efflux transporter AcrB transmembrane domain"/>
    <property type="match status" value="1"/>
</dbReference>
<dbReference type="PANTHER" id="PTHR32063:SF13">
    <property type="entry name" value="MULTIDRUG EFFLUX PUMP SUBUNIT ACRB-RELATED"/>
    <property type="match status" value="1"/>
</dbReference>
<keyword evidence="2" id="KW-1185">Reference proteome</keyword>
<dbReference type="SUPFAM" id="SSF82866">
    <property type="entry name" value="Multidrug efflux transporter AcrB transmembrane domain"/>
    <property type="match status" value="1"/>
</dbReference>
<organism evidence="1 2">
    <name type="scientific">Salipiger aestuarii</name>
    <dbReference type="NCBI Taxonomy" id="568098"/>
    <lineage>
        <taxon>Bacteria</taxon>
        <taxon>Pseudomonadati</taxon>
        <taxon>Pseudomonadota</taxon>
        <taxon>Alphaproteobacteria</taxon>
        <taxon>Rhodobacterales</taxon>
        <taxon>Roseobacteraceae</taxon>
        <taxon>Salipiger</taxon>
    </lineage>
</organism>
<dbReference type="Pfam" id="PF00873">
    <property type="entry name" value="ACR_tran"/>
    <property type="match status" value="1"/>
</dbReference>
<dbReference type="AlphaFoldDB" id="A0A327XXG1"/>
<reference evidence="1 2" key="1">
    <citation type="submission" date="2018-06" db="EMBL/GenBank/DDBJ databases">
        <title>Genomic Encyclopedia of Archaeal and Bacterial Type Strains, Phase II (KMG-II): from individual species to whole genera.</title>
        <authorList>
            <person name="Goeker M."/>
        </authorList>
    </citation>
    <scope>NUCLEOTIDE SEQUENCE [LARGE SCALE GENOMIC DNA]</scope>
    <source>
        <strain evidence="1 2">DSM 22011</strain>
    </source>
</reference>